<keyword evidence="1" id="KW-0812">Transmembrane</keyword>
<proteinExistence type="predicted"/>
<organism evidence="2 3">
    <name type="scientific">Flavobacterium cerinum</name>
    <dbReference type="NCBI Taxonomy" id="2502784"/>
    <lineage>
        <taxon>Bacteria</taxon>
        <taxon>Pseudomonadati</taxon>
        <taxon>Bacteroidota</taxon>
        <taxon>Flavobacteriia</taxon>
        <taxon>Flavobacteriales</taxon>
        <taxon>Flavobacteriaceae</taxon>
        <taxon>Flavobacterium</taxon>
    </lineage>
</organism>
<dbReference type="RefSeq" id="WP_256551876.1">
    <property type="nucleotide sequence ID" value="NZ_CP101751.1"/>
</dbReference>
<evidence type="ECO:0000313" key="3">
    <source>
        <dbReference type="Proteomes" id="UP001059844"/>
    </source>
</evidence>
<dbReference type="InterPro" id="IPR058238">
    <property type="entry name" value="Lant_leader_dom"/>
</dbReference>
<reference evidence="2" key="1">
    <citation type="submission" date="2022-07" db="EMBL/GenBank/DDBJ databases">
        <title>Isolation, identification, and degradation of a PFOSA degrading strain from sewage treatment plant.</title>
        <authorList>
            <person name="Zhang L."/>
            <person name="Huo Y."/>
        </authorList>
    </citation>
    <scope>NUCLEOTIDE SEQUENCE</scope>
    <source>
        <strain evidence="2">C1</strain>
    </source>
</reference>
<keyword evidence="1" id="KW-1133">Transmembrane helix</keyword>
<dbReference type="Proteomes" id="UP001059844">
    <property type="component" value="Chromosome"/>
</dbReference>
<protein>
    <submittedName>
        <fullName evidence="2">Class I lanthipeptide</fullName>
    </submittedName>
</protein>
<dbReference type="EMBL" id="CP101751">
    <property type="protein sequence ID" value="UUC46207.1"/>
    <property type="molecule type" value="Genomic_DNA"/>
</dbReference>
<sequence>MKKQNVTKLEFQKMALVELNEPKMAAIIGGTVTLVGGTSLVLITMHTAINKVAQ</sequence>
<name>A0ABY5IVM4_9FLAO</name>
<evidence type="ECO:0000256" key="1">
    <source>
        <dbReference type="SAM" id="Phobius"/>
    </source>
</evidence>
<accession>A0ABY5IVM4</accession>
<evidence type="ECO:0000313" key="2">
    <source>
        <dbReference type="EMBL" id="UUC46207.1"/>
    </source>
</evidence>
<keyword evidence="3" id="KW-1185">Reference proteome</keyword>
<feature type="transmembrane region" description="Helical" evidence="1">
    <location>
        <begin position="24"/>
        <end position="45"/>
    </location>
</feature>
<gene>
    <name evidence="2" type="ORF">NOX80_03135</name>
</gene>
<keyword evidence="1" id="KW-0472">Membrane</keyword>
<dbReference type="NCBIfam" id="NF038153">
    <property type="entry name" value="lant_leader_L1a"/>
    <property type="match status" value="1"/>
</dbReference>